<evidence type="ECO:0000256" key="1">
    <source>
        <dbReference type="SAM" id="MobiDB-lite"/>
    </source>
</evidence>
<dbReference type="AlphaFoldDB" id="A0A2G5SHR6"/>
<feature type="region of interest" description="Disordered" evidence="1">
    <location>
        <begin position="23"/>
        <end position="48"/>
    </location>
</feature>
<gene>
    <name evidence="2" type="ORF">B9Z55_026778</name>
</gene>
<protein>
    <submittedName>
        <fullName evidence="2">Uncharacterized protein</fullName>
    </submittedName>
</protein>
<dbReference type="EMBL" id="PDUG01000007">
    <property type="protein sequence ID" value="PIC14482.1"/>
    <property type="molecule type" value="Genomic_DNA"/>
</dbReference>
<name>A0A2G5SHR6_9PELO</name>
<organism evidence="2 3">
    <name type="scientific">Caenorhabditis nigoni</name>
    <dbReference type="NCBI Taxonomy" id="1611254"/>
    <lineage>
        <taxon>Eukaryota</taxon>
        <taxon>Metazoa</taxon>
        <taxon>Ecdysozoa</taxon>
        <taxon>Nematoda</taxon>
        <taxon>Chromadorea</taxon>
        <taxon>Rhabditida</taxon>
        <taxon>Rhabditina</taxon>
        <taxon>Rhabditomorpha</taxon>
        <taxon>Rhabditoidea</taxon>
        <taxon>Rhabditidae</taxon>
        <taxon>Peloderinae</taxon>
        <taxon>Caenorhabditis</taxon>
    </lineage>
</organism>
<reference evidence="3" key="1">
    <citation type="submission" date="2017-10" db="EMBL/GenBank/DDBJ databases">
        <title>Rapid genome shrinkage in a self-fertile nematode reveals novel sperm competition proteins.</title>
        <authorList>
            <person name="Yin D."/>
            <person name="Schwarz E.M."/>
            <person name="Thomas C.G."/>
            <person name="Felde R.L."/>
            <person name="Korf I.F."/>
            <person name="Cutter A.D."/>
            <person name="Schartner C.M."/>
            <person name="Ralston E.J."/>
            <person name="Meyer B.J."/>
            <person name="Haag E.S."/>
        </authorList>
    </citation>
    <scope>NUCLEOTIDE SEQUENCE [LARGE SCALE GENOMIC DNA]</scope>
    <source>
        <strain evidence="3">JU1422</strain>
    </source>
</reference>
<dbReference type="Proteomes" id="UP000230233">
    <property type="component" value="Unassembled WGS sequence"/>
</dbReference>
<accession>A0A2G5SHR6</accession>
<evidence type="ECO:0000313" key="3">
    <source>
        <dbReference type="Proteomes" id="UP000230233"/>
    </source>
</evidence>
<evidence type="ECO:0000313" key="2">
    <source>
        <dbReference type="EMBL" id="PIC14482.1"/>
    </source>
</evidence>
<proteinExistence type="predicted"/>
<comment type="caution">
    <text evidence="2">The sequence shown here is derived from an EMBL/GenBank/DDBJ whole genome shotgun (WGS) entry which is preliminary data.</text>
</comment>
<keyword evidence="3" id="KW-1185">Reference proteome</keyword>
<sequence length="79" mass="8905">MLKKPTTRCLNSSSFQLYKQRLNGSSTTEGRGWTRMRPQGHSEEDYAPYGSQPKTPFILFAAPPALQTVEINLFSLTLI</sequence>